<organism evidence="1 2">
    <name type="scientific">Prochlorococcus marinus (strain MIT 9515)</name>
    <dbReference type="NCBI Taxonomy" id="167542"/>
    <lineage>
        <taxon>Bacteria</taxon>
        <taxon>Bacillati</taxon>
        <taxon>Cyanobacteriota</taxon>
        <taxon>Cyanophyceae</taxon>
        <taxon>Synechococcales</taxon>
        <taxon>Prochlorococcaceae</taxon>
        <taxon>Prochlorococcus</taxon>
    </lineage>
</organism>
<dbReference type="HOGENOM" id="CLU_659930_0_0_3"/>
<gene>
    <name evidence="1" type="ordered locus">P9515_13971</name>
</gene>
<evidence type="ECO:0000313" key="2">
    <source>
        <dbReference type="Proteomes" id="UP000001589"/>
    </source>
</evidence>
<reference evidence="1 2" key="1">
    <citation type="journal article" date="2007" name="PLoS Genet.">
        <title>Patterns and implications of gene gain and loss in the evolution of Prochlorococcus.</title>
        <authorList>
            <person name="Kettler G.C."/>
            <person name="Martiny A.C."/>
            <person name="Huang K."/>
            <person name="Zucker J."/>
            <person name="Coleman M.L."/>
            <person name="Rodrigue S."/>
            <person name="Chen F."/>
            <person name="Lapidus A."/>
            <person name="Ferriera S."/>
            <person name="Johnson J."/>
            <person name="Steglich C."/>
            <person name="Church G.M."/>
            <person name="Richardson P."/>
            <person name="Chisholm S.W."/>
        </authorList>
    </citation>
    <scope>NUCLEOTIDE SEQUENCE [LARGE SCALE GENOMIC DNA]</scope>
    <source>
        <strain evidence="1 2">MIT 9515</strain>
    </source>
</reference>
<dbReference type="eggNOG" id="COG2433">
    <property type="taxonomic scope" value="Bacteria"/>
</dbReference>
<protein>
    <submittedName>
        <fullName evidence="1">Uncharacterized protein</fullName>
    </submittedName>
</protein>
<sequence length="413" mass="49827">MRILLPINRNNWIMNSNLIKNFKKIKYEPLNKNYFNHNLHNDFHLIAMPVENKNKLIIEQRKWNIIKSFTIDWQNLEHHKRVFEITFAKNLILYLVKDPKPKYEADNKNYSEIFVNKKSKEFQEKYKSNFKNFYITSNPRDFIEKFLLIFGFNALKFLDIKEQKLVKLKPLNKPLGTFGWKSFKEFILFANISCDWIVLRNFEFLPLNFFNNDKDIDILCRDKENFANKLNLKKRSWGISSYQTIIEDKIIPVDLRFIGDEYLDKLWQSNILKNKIYQSNLIPRPCDLDYFYSLIYHCKLQKREVKNIYLQRLYKLKNKLEMNNLNNSFISNDSITSKLLSEFLNKNKYTITKPFDINVKINKRFYKIIKILIEKSIPPKLPIFTRLRILLPIPLKSFIVKIKDKISFNTNNL</sequence>
<dbReference type="KEGG" id="pmc:P9515_13971"/>
<evidence type="ECO:0000313" key="1">
    <source>
        <dbReference type="EMBL" id="ABM72604.1"/>
    </source>
</evidence>
<dbReference type="Proteomes" id="UP000001589">
    <property type="component" value="Chromosome"/>
</dbReference>
<name>A2BXU3_PROM5</name>
<proteinExistence type="predicted"/>
<dbReference type="AlphaFoldDB" id="A2BXU3"/>
<dbReference type="STRING" id="167542.P9515_13971"/>
<accession>A2BXU3</accession>
<dbReference type="EMBL" id="CP000552">
    <property type="protein sequence ID" value="ABM72604.1"/>
    <property type="molecule type" value="Genomic_DNA"/>
</dbReference>